<evidence type="ECO:0000313" key="1">
    <source>
        <dbReference type="EMBL" id="KIM59823.1"/>
    </source>
</evidence>
<organism evidence="1 2">
    <name type="scientific">Scleroderma citrinum Foug A</name>
    <dbReference type="NCBI Taxonomy" id="1036808"/>
    <lineage>
        <taxon>Eukaryota</taxon>
        <taxon>Fungi</taxon>
        <taxon>Dikarya</taxon>
        <taxon>Basidiomycota</taxon>
        <taxon>Agaricomycotina</taxon>
        <taxon>Agaricomycetes</taxon>
        <taxon>Agaricomycetidae</taxon>
        <taxon>Boletales</taxon>
        <taxon>Sclerodermatineae</taxon>
        <taxon>Sclerodermataceae</taxon>
        <taxon>Scleroderma</taxon>
    </lineage>
</organism>
<name>A0A0C2ZDF0_9AGAM</name>
<reference evidence="2" key="2">
    <citation type="submission" date="2015-01" db="EMBL/GenBank/DDBJ databases">
        <title>Evolutionary Origins and Diversification of the Mycorrhizal Mutualists.</title>
        <authorList>
            <consortium name="DOE Joint Genome Institute"/>
            <consortium name="Mycorrhizal Genomics Consortium"/>
            <person name="Kohler A."/>
            <person name="Kuo A."/>
            <person name="Nagy L.G."/>
            <person name="Floudas D."/>
            <person name="Copeland A."/>
            <person name="Barry K.W."/>
            <person name="Cichocki N."/>
            <person name="Veneault-Fourrey C."/>
            <person name="LaButti K."/>
            <person name="Lindquist E.A."/>
            <person name="Lipzen A."/>
            <person name="Lundell T."/>
            <person name="Morin E."/>
            <person name="Murat C."/>
            <person name="Riley R."/>
            <person name="Ohm R."/>
            <person name="Sun H."/>
            <person name="Tunlid A."/>
            <person name="Henrissat B."/>
            <person name="Grigoriev I.V."/>
            <person name="Hibbett D.S."/>
            <person name="Martin F."/>
        </authorList>
    </citation>
    <scope>NUCLEOTIDE SEQUENCE [LARGE SCALE GENOMIC DNA]</scope>
    <source>
        <strain evidence="2">Foug A</strain>
    </source>
</reference>
<reference evidence="1 2" key="1">
    <citation type="submission" date="2014-04" db="EMBL/GenBank/DDBJ databases">
        <authorList>
            <consortium name="DOE Joint Genome Institute"/>
            <person name="Kuo A."/>
            <person name="Kohler A."/>
            <person name="Nagy L.G."/>
            <person name="Floudas D."/>
            <person name="Copeland A."/>
            <person name="Barry K.W."/>
            <person name="Cichocki N."/>
            <person name="Veneault-Fourrey C."/>
            <person name="LaButti K."/>
            <person name="Lindquist E.A."/>
            <person name="Lipzen A."/>
            <person name="Lundell T."/>
            <person name="Morin E."/>
            <person name="Murat C."/>
            <person name="Sun H."/>
            <person name="Tunlid A."/>
            <person name="Henrissat B."/>
            <person name="Grigoriev I.V."/>
            <person name="Hibbett D.S."/>
            <person name="Martin F."/>
            <person name="Nordberg H.P."/>
            <person name="Cantor M.N."/>
            <person name="Hua S.X."/>
        </authorList>
    </citation>
    <scope>NUCLEOTIDE SEQUENCE [LARGE SCALE GENOMIC DNA]</scope>
    <source>
        <strain evidence="1 2">Foug A</strain>
    </source>
</reference>
<protein>
    <submittedName>
        <fullName evidence="1">Uncharacterized protein</fullName>
    </submittedName>
</protein>
<dbReference type="Proteomes" id="UP000053989">
    <property type="component" value="Unassembled WGS sequence"/>
</dbReference>
<dbReference type="HOGENOM" id="CLU_1116314_0_0_1"/>
<keyword evidence="2" id="KW-1185">Reference proteome</keyword>
<dbReference type="OrthoDB" id="3358956at2759"/>
<proteinExistence type="predicted"/>
<evidence type="ECO:0000313" key="2">
    <source>
        <dbReference type="Proteomes" id="UP000053989"/>
    </source>
</evidence>
<dbReference type="InParanoid" id="A0A0C2ZDF0"/>
<sequence length="249" mass="28355">MVQQRALWHLKLEEMSWGRREHARNEVTLKTAAVSACVQRRVFQDIFKKVRKAIQFDDDEQEQLDASGIMSYQSLVASHVPQDALDVVEWMEEAEEALPGAVMLKDRHGTTSVKCAVFSWVCDLIQHSVANKEVCADYNVPLQTLTNTNILDLYYGDVADRICSGLPHQSTGSSATPSKSHSKTCLQYYELPLKCHRPSAMRGQSREQELTPSETPFQKRATYRFLPVNLRPRRHGRQCDLARNAHQEA</sequence>
<dbReference type="AlphaFoldDB" id="A0A0C2ZDF0"/>
<gene>
    <name evidence="1" type="ORF">SCLCIDRAFT_983030</name>
</gene>
<dbReference type="EMBL" id="KN822069">
    <property type="protein sequence ID" value="KIM59823.1"/>
    <property type="molecule type" value="Genomic_DNA"/>
</dbReference>
<dbReference type="STRING" id="1036808.A0A0C2ZDF0"/>
<accession>A0A0C2ZDF0</accession>